<protein>
    <recommendedName>
        <fullName evidence="6">Ribosomal protein L22e</fullName>
    </recommendedName>
</protein>
<keyword evidence="2" id="KW-0689">Ribosomal protein</keyword>
<reference evidence="4 5" key="1">
    <citation type="submission" date="2014-04" db="EMBL/GenBank/DDBJ databases">
        <authorList>
            <consortium name="DOE Joint Genome Institute"/>
            <person name="Kuo A."/>
            <person name="Girlanda M."/>
            <person name="Perotto S."/>
            <person name="Kohler A."/>
            <person name="Nagy L.G."/>
            <person name="Floudas D."/>
            <person name="Copeland A."/>
            <person name="Barry K.W."/>
            <person name="Cichocki N."/>
            <person name="Veneault-Fourrey C."/>
            <person name="LaButti K."/>
            <person name="Lindquist E.A."/>
            <person name="Lipzen A."/>
            <person name="Lundell T."/>
            <person name="Morin E."/>
            <person name="Murat C."/>
            <person name="Sun H."/>
            <person name="Tunlid A."/>
            <person name="Henrissat B."/>
            <person name="Grigoriev I.V."/>
            <person name="Hibbett D.S."/>
            <person name="Martin F."/>
            <person name="Nordberg H.P."/>
            <person name="Cantor M.N."/>
            <person name="Hua S.X."/>
        </authorList>
    </citation>
    <scope>NUCLEOTIDE SEQUENCE [LARGE SCALE GENOMIC DNA]</scope>
    <source>
        <strain evidence="4 5">MUT 4182</strain>
    </source>
</reference>
<dbReference type="EMBL" id="KN822959">
    <property type="protein sequence ID" value="KIO31876.1"/>
    <property type="molecule type" value="Genomic_DNA"/>
</dbReference>
<dbReference type="InterPro" id="IPR002671">
    <property type="entry name" value="Ribosomal_eL22"/>
</dbReference>
<dbReference type="GO" id="GO:0005840">
    <property type="term" value="C:ribosome"/>
    <property type="evidence" value="ECO:0007669"/>
    <property type="project" value="UniProtKB-KW"/>
</dbReference>
<evidence type="ECO:0000256" key="1">
    <source>
        <dbReference type="ARBA" id="ARBA00007817"/>
    </source>
</evidence>
<dbReference type="FunFam" id="3.30.1360.210:FF:000002">
    <property type="entry name" value="60S ribosomal protein L22-2"/>
    <property type="match status" value="1"/>
</dbReference>
<evidence type="ECO:0000313" key="5">
    <source>
        <dbReference type="Proteomes" id="UP000054248"/>
    </source>
</evidence>
<proteinExistence type="inferred from homology"/>
<dbReference type="GO" id="GO:0002181">
    <property type="term" value="P:cytoplasmic translation"/>
    <property type="evidence" value="ECO:0007669"/>
    <property type="project" value="TreeGrafter"/>
</dbReference>
<evidence type="ECO:0000313" key="4">
    <source>
        <dbReference type="EMBL" id="KIO31876.1"/>
    </source>
</evidence>
<dbReference type="GO" id="GO:1990904">
    <property type="term" value="C:ribonucleoprotein complex"/>
    <property type="evidence" value="ECO:0007669"/>
    <property type="project" value="UniProtKB-KW"/>
</dbReference>
<evidence type="ECO:0000256" key="3">
    <source>
        <dbReference type="ARBA" id="ARBA00023274"/>
    </source>
</evidence>
<keyword evidence="3" id="KW-0687">Ribonucleoprotein</keyword>
<dbReference type="STRING" id="1051891.A0A0C3QSF9"/>
<dbReference type="PANTHER" id="PTHR10064">
    <property type="entry name" value="60S RIBOSOMAL PROTEIN L22"/>
    <property type="match status" value="1"/>
</dbReference>
<organism evidence="4 5">
    <name type="scientific">Tulasnella calospora MUT 4182</name>
    <dbReference type="NCBI Taxonomy" id="1051891"/>
    <lineage>
        <taxon>Eukaryota</taxon>
        <taxon>Fungi</taxon>
        <taxon>Dikarya</taxon>
        <taxon>Basidiomycota</taxon>
        <taxon>Agaricomycotina</taxon>
        <taxon>Agaricomycetes</taxon>
        <taxon>Cantharellales</taxon>
        <taxon>Tulasnellaceae</taxon>
        <taxon>Tulasnella</taxon>
    </lineage>
</organism>
<dbReference type="OrthoDB" id="10259820at2759"/>
<dbReference type="GO" id="GO:0003735">
    <property type="term" value="F:structural constituent of ribosome"/>
    <property type="evidence" value="ECO:0007669"/>
    <property type="project" value="InterPro"/>
</dbReference>
<dbReference type="Gene3D" id="3.30.1360.210">
    <property type="match status" value="1"/>
</dbReference>
<sequence length="123" mass="14231">MPAAQQKKKVTPSSKPLKKIVIDYSKPANDGVFDGAAFEKFLHDRFKVDGRPGQLGDSVKIVKNGNTIIVTYYVPIAKTYLKYLTKKYLKKNELRDWIRVVAPSKDKYELRFYNVEKEDDEED</sequence>
<dbReference type="Pfam" id="PF01776">
    <property type="entry name" value="Ribosomal_L22e"/>
    <property type="match status" value="1"/>
</dbReference>
<accession>A0A0C3QSF9</accession>
<dbReference type="PANTHER" id="PTHR10064:SF31">
    <property type="entry name" value="LARGE RIBOSOMAL SUBUNIT PROTEIN EL22A-RELATED"/>
    <property type="match status" value="1"/>
</dbReference>
<evidence type="ECO:0008006" key="6">
    <source>
        <dbReference type="Google" id="ProtNLM"/>
    </source>
</evidence>
<evidence type="ECO:0000256" key="2">
    <source>
        <dbReference type="ARBA" id="ARBA00022980"/>
    </source>
</evidence>
<dbReference type="HOGENOM" id="CLU_105624_0_0_1"/>
<dbReference type="Proteomes" id="UP000054248">
    <property type="component" value="Unassembled WGS sequence"/>
</dbReference>
<dbReference type="InterPro" id="IPR038526">
    <property type="entry name" value="Ribosomal_eL22_sf"/>
</dbReference>
<keyword evidence="5" id="KW-1185">Reference proteome</keyword>
<dbReference type="AlphaFoldDB" id="A0A0C3QSF9"/>
<comment type="similarity">
    <text evidence="1">Belongs to the eukaryotic ribosomal protein eL22 family.</text>
</comment>
<gene>
    <name evidence="4" type="ORF">M407DRAFT_121627</name>
</gene>
<name>A0A0C3QSF9_9AGAM</name>
<reference evidence="5" key="2">
    <citation type="submission" date="2015-01" db="EMBL/GenBank/DDBJ databases">
        <title>Evolutionary Origins and Diversification of the Mycorrhizal Mutualists.</title>
        <authorList>
            <consortium name="DOE Joint Genome Institute"/>
            <consortium name="Mycorrhizal Genomics Consortium"/>
            <person name="Kohler A."/>
            <person name="Kuo A."/>
            <person name="Nagy L.G."/>
            <person name="Floudas D."/>
            <person name="Copeland A."/>
            <person name="Barry K.W."/>
            <person name="Cichocki N."/>
            <person name="Veneault-Fourrey C."/>
            <person name="LaButti K."/>
            <person name="Lindquist E.A."/>
            <person name="Lipzen A."/>
            <person name="Lundell T."/>
            <person name="Morin E."/>
            <person name="Murat C."/>
            <person name="Riley R."/>
            <person name="Ohm R."/>
            <person name="Sun H."/>
            <person name="Tunlid A."/>
            <person name="Henrissat B."/>
            <person name="Grigoriev I.V."/>
            <person name="Hibbett D.S."/>
            <person name="Martin F."/>
        </authorList>
    </citation>
    <scope>NUCLEOTIDE SEQUENCE [LARGE SCALE GENOMIC DNA]</scope>
    <source>
        <strain evidence="5">MUT 4182</strain>
    </source>
</reference>
<dbReference type="GO" id="GO:0003723">
    <property type="term" value="F:RNA binding"/>
    <property type="evidence" value="ECO:0007669"/>
    <property type="project" value="TreeGrafter"/>
</dbReference>